<dbReference type="InterPro" id="IPR010998">
    <property type="entry name" value="Integrase_recombinase_N"/>
</dbReference>
<dbReference type="InterPro" id="IPR011946">
    <property type="entry name" value="Integrase_integron-type"/>
</dbReference>
<dbReference type="InterPro" id="IPR004107">
    <property type="entry name" value="Integrase_SAM-like_N"/>
</dbReference>
<evidence type="ECO:0000259" key="7">
    <source>
        <dbReference type="PROSITE" id="PS51900"/>
    </source>
</evidence>
<dbReference type="AlphaFoldDB" id="A0A1S1MU64"/>
<dbReference type="InterPro" id="IPR050090">
    <property type="entry name" value="Tyrosine_recombinase_XerCD"/>
</dbReference>
<evidence type="ECO:0000256" key="3">
    <source>
        <dbReference type="ARBA" id="ARBA00023125"/>
    </source>
</evidence>
<dbReference type="InterPro" id="IPR002104">
    <property type="entry name" value="Integrase_catalytic"/>
</dbReference>
<dbReference type="OrthoDB" id="9801717at2"/>
<dbReference type="GO" id="GO:0003677">
    <property type="term" value="F:DNA binding"/>
    <property type="evidence" value="ECO:0007669"/>
    <property type="project" value="UniProtKB-UniRule"/>
</dbReference>
<dbReference type="PANTHER" id="PTHR30349">
    <property type="entry name" value="PHAGE INTEGRASE-RELATED"/>
    <property type="match status" value="1"/>
</dbReference>
<evidence type="ECO:0000256" key="4">
    <source>
        <dbReference type="ARBA" id="ARBA00023172"/>
    </source>
</evidence>
<dbReference type="RefSeq" id="WP_070986972.1">
    <property type="nucleotide sequence ID" value="NZ_MKJU01000031.1"/>
</dbReference>
<proteinExistence type="inferred from homology"/>
<dbReference type="InterPro" id="IPR011010">
    <property type="entry name" value="DNA_brk_join_enz"/>
</dbReference>
<dbReference type="GO" id="GO:0015074">
    <property type="term" value="P:DNA integration"/>
    <property type="evidence" value="ECO:0007669"/>
    <property type="project" value="UniProtKB-KW"/>
</dbReference>
<dbReference type="Gene3D" id="1.10.443.10">
    <property type="entry name" value="Intergrase catalytic core"/>
    <property type="match status" value="1"/>
</dbReference>
<dbReference type="PROSITE" id="PS51898">
    <property type="entry name" value="TYR_RECOMBINASE"/>
    <property type="match status" value="1"/>
</dbReference>
<dbReference type="STRING" id="1859457.BET10_19585"/>
<dbReference type="NCBIfam" id="TIGR02249">
    <property type="entry name" value="integrase_gron"/>
    <property type="match status" value="1"/>
</dbReference>
<comment type="similarity">
    <text evidence="1">Belongs to the 'phage' integrase family.</text>
</comment>
<dbReference type="Pfam" id="PF00589">
    <property type="entry name" value="Phage_integrase"/>
    <property type="match status" value="1"/>
</dbReference>
<dbReference type="InterPro" id="IPR013762">
    <property type="entry name" value="Integrase-like_cat_sf"/>
</dbReference>
<evidence type="ECO:0000313" key="8">
    <source>
        <dbReference type="EMBL" id="OHU88279.1"/>
    </source>
</evidence>
<dbReference type="PANTHER" id="PTHR30349:SF64">
    <property type="entry name" value="PROPHAGE INTEGRASE INTD-RELATED"/>
    <property type="match status" value="1"/>
</dbReference>
<comment type="caution">
    <text evidence="8">The sequence shown here is derived from an EMBL/GenBank/DDBJ whole genome shotgun (WGS) entry which is preliminary data.</text>
</comment>
<organism evidence="8 9">
    <name type="scientific">Pseudoalteromonas amylolytica</name>
    <dbReference type="NCBI Taxonomy" id="1859457"/>
    <lineage>
        <taxon>Bacteria</taxon>
        <taxon>Pseudomonadati</taxon>
        <taxon>Pseudomonadota</taxon>
        <taxon>Gammaproteobacteria</taxon>
        <taxon>Alteromonadales</taxon>
        <taxon>Pseudoalteromonadaceae</taxon>
        <taxon>Pseudoalteromonas</taxon>
    </lineage>
</organism>
<accession>A0A1S1MU64</accession>
<feature type="domain" description="Tyr recombinase" evidence="6">
    <location>
        <begin position="101"/>
        <end position="317"/>
    </location>
</feature>
<keyword evidence="2" id="KW-0229">DNA integration</keyword>
<protein>
    <submittedName>
        <fullName evidence="8">Integrase</fullName>
    </submittedName>
</protein>
<dbReference type="Gene3D" id="1.10.150.130">
    <property type="match status" value="1"/>
</dbReference>
<dbReference type="EMBL" id="MKJU01000031">
    <property type="protein sequence ID" value="OHU88279.1"/>
    <property type="molecule type" value="Genomic_DNA"/>
</dbReference>
<dbReference type="InterPro" id="IPR044068">
    <property type="entry name" value="CB"/>
</dbReference>
<gene>
    <name evidence="8" type="ORF">BET10_19585</name>
</gene>
<evidence type="ECO:0000256" key="2">
    <source>
        <dbReference type="ARBA" id="ARBA00022908"/>
    </source>
</evidence>
<evidence type="ECO:0000256" key="5">
    <source>
        <dbReference type="PROSITE-ProRule" id="PRU01248"/>
    </source>
</evidence>
<name>A0A1S1MU64_9GAMM</name>
<dbReference type="Pfam" id="PF13495">
    <property type="entry name" value="Phage_int_SAM_4"/>
    <property type="match status" value="1"/>
</dbReference>
<dbReference type="Proteomes" id="UP000179786">
    <property type="component" value="Unassembled WGS sequence"/>
</dbReference>
<evidence type="ECO:0000256" key="1">
    <source>
        <dbReference type="ARBA" id="ARBA00008857"/>
    </source>
</evidence>
<reference evidence="8 9" key="1">
    <citation type="submission" date="2016-09" db="EMBL/GenBank/DDBJ databases">
        <title>Pseudoalteromonas amylolytica sp. nov., isolated from the surface seawater.</title>
        <authorList>
            <person name="Wu Y.-H."/>
            <person name="Cheng H."/>
            <person name="Jin X.-B."/>
            <person name="Wang C.-S."/>
            <person name="Xu X.-W."/>
        </authorList>
    </citation>
    <scope>NUCLEOTIDE SEQUENCE [LARGE SCALE GENOMIC DNA]</scope>
    <source>
        <strain evidence="8 9">JW1</strain>
    </source>
</reference>
<evidence type="ECO:0000259" key="6">
    <source>
        <dbReference type="PROSITE" id="PS51898"/>
    </source>
</evidence>
<dbReference type="PROSITE" id="PS51900">
    <property type="entry name" value="CB"/>
    <property type="match status" value="1"/>
</dbReference>
<keyword evidence="9" id="KW-1185">Reference proteome</keyword>
<dbReference type="GO" id="GO:0006310">
    <property type="term" value="P:DNA recombination"/>
    <property type="evidence" value="ECO:0007669"/>
    <property type="project" value="UniProtKB-KW"/>
</dbReference>
<feature type="domain" description="Core-binding (CB)" evidence="7">
    <location>
        <begin position="1"/>
        <end position="84"/>
    </location>
</feature>
<keyword evidence="4" id="KW-0233">DNA recombination</keyword>
<keyword evidence="3 5" id="KW-0238">DNA-binding</keyword>
<dbReference type="SUPFAM" id="SSF56349">
    <property type="entry name" value="DNA breaking-rejoining enzymes"/>
    <property type="match status" value="1"/>
</dbReference>
<sequence length="318" mass="36842">MNKSPFLESVRVELRTRRYSLKTEKAYLHWIKRFILFNDKRHPEGMGNVEIERFLNHLACNRLVSAATQNLALCAIIFLYRYIIKQEIKGLNYASSQVEKALPTVLTHDEATEIINHLQGKYALIANMLYGSGLRINEALSLRVKDLDFNQGTIFVFRGKGKKDRYTLLPKSLHLPLQQQIEKVKQLHKRDLNEGFGMASLPPSLVRKYKHAVKDFAWQYLFPSSTRCVHPHDNYICRHHLHETTFRKALRVALLKTDICKRVKAHTFRHSFATELLQSGSDIRTVQTLLGHEDVKTTQIYTHVIGDTFAYTNSPIDK</sequence>
<evidence type="ECO:0000313" key="9">
    <source>
        <dbReference type="Proteomes" id="UP000179786"/>
    </source>
</evidence>